<dbReference type="GO" id="GO:0003964">
    <property type="term" value="F:RNA-directed DNA polymerase activity"/>
    <property type="evidence" value="ECO:0007669"/>
    <property type="project" value="UniProtKB-KW"/>
</dbReference>
<reference evidence="3" key="1">
    <citation type="submission" date="2022-10" db="EMBL/GenBank/DDBJ databases">
        <authorList>
            <person name="Chen Y."/>
            <person name="Dougan E. K."/>
            <person name="Chan C."/>
            <person name="Rhodes N."/>
            <person name="Thang M."/>
        </authorList>
    </citation>
    <scope>NUCLEOTIDE SEQUENCE</scope>
</reference>
<reference evidence="4 5" key="2">
    <citation type="submission" date="2024-05" db="EMBL/GenBank/DDBJ databases">
        <authorList>
            <person name="Chen Y."/>
            <person name="Shah S."/>
            <person name="Dougan E. K."/>
            <person name="Thang M."/>
            <person name="Chan C."/>
        </authorList>
    </citation>
    <scope>NUCLEOTIDE SEQUENCE [LARGE SCALE GENOMIC DNA]</scope>
</reference>
<name>A0A9P1BNF8_9DINO</name>
<feature type="compositionally biased region" description="Polar residues" evidence="2">
    <location>
        <begin position="23"/>
        <end position="33"/>
    </location>
</feature>
<dbReference type="PANTHER" id="PTHR48462:SF1">
    <property type="entry name" value="PROTEIN, PUTATIVE-RELATED"/>
    <property type="match status" value="1"/>
</dbReference>
<feature type="compositionally biased region" description="Basic and acidic residues" evidence="2">
    <location>
        <begin position="37"/>
        <end position="51"/>
    </location>
</feature>
<keyword evidence="5" id="KW-1185">Reference proteome</keyword>
<sequence>MQRTLEPELATLEAPVVWEGRGEQSSPLNQKESPVQPKEDRKRTRDEPELRRRGRRRRDSRDQRRRSRSRPTERKAEAEETKETPKKTFGKKVAALALHSEGQEEAEDEVEAVPNTELLVLGSSESYSYEWSGDEEEIIKAKAARQAAKEERRRKLEERRAEVQRKADEDLWCTASARCGPPAAACRVRMAPFVGFLWALLLTALRGSAVPGWLGPEDPPPNTTLGHSLPRFEQTGRKHRRALTISLNARWCQQRAPPPCHLLAGLLPPARLHWSKRARRLYPRRPRWPGWPMRACRIGEAANPGPPAPGTPVGGERGSARERERSPASGRGAPSRQRLFCPVPGCLCADPTRAPGWANVATMRSHIDAHLSGSLTGDVPASWMQTHGRTRCLVCGLSVSERHGVHPTCRPEARAAAPDGAQPMDIDNLQLPSFTEIQAARTPTLRHVPVAARHTWNHILTRALAAVVHRNDERAWRELLMLPQCLLCAPTRGGRRHSKAVAAYTLDRLHRWQEGERLSLWSSRAVGRPRRTTPPSPDAKSPSSAPPRSPPPSAPPLHDLPVGPDIAPDLVTRCLRAFPSDTAPGPTGLRVQQLKDACVPGGTEAFLAQLAAVVQLLAHGRAPACVSPVLGGAGLVALPKPTGGVRPIAVGEILRRLTGKCLMSVVREDARQLLWPVQVGVAVPNGAEVAIHTVRAWSRRHMGSSTKVLLKLDFSNAFNCVSRAVVLEEAASKAIGLDLNLAKCELAVAGPVSETALQACFPAALLCDGGGTGRVQSNFDFLGAAIGDDTFIRDHAADRAAKAGDLLDGLAELTDPQVGLRLLRACGGFSRMVHSMRCNPPHSQSIALDMFDGMTRRCFGDLTGVHPTTAQWQQAARGLAHGGLGLRSCEHHASAAFLASVGGSLAACAELDPAFSADEQKSSPAVSAALAHLNAHLPPHQALSVEAALSSKQRDLSHRVDAAGWAHQLSQATPIEQAVLHSEASVGGRAFLAAVPHGAGRMEPAAFCAELRLRLLVPDADADAWCPRCDGILDRHSYHAATCIAGGERTRRDHAVRDLVCQWAVQAGLRPEKEAAHLLLPQSPDDLSSSRRRPADIFIPALAGSPAALDFAVTAHTRQETLALASQTPGAAAAACAQHKVAYLQTGHICQQHGIRFLPMVVEPTGNWDDGAMHTLKHIAHAAAARTGADPAKAVATFLQELCVVTRSYRACAALRRRAELAAT</sequence>
<proteinExistence type="predicted"/>
<gene>
    <name evidence="3" type="ORF">C1SCF055_LOCUS4363</name>
</gene>
<dbReference type="EMBL" id="CAMXCT010000244">
    <property type="protein sequence ID" value="CAI3976110.1"/>
    <property type="molecule type" value="Genomic_DNA"/>
</dbReference>
<accession>A0A9P1BNF8</accession>
<feature type="region of interest" description="Disordered" evidence="2">
    <location>
        <begin position="299"/>
        <end position="336"/>
    </location>
</feature>
<protein>
    <submittedName>
        <fullName evidence="4">Reverse transcriptase domain-containing protein</fullName>
    </submittedName>
</protein>
<dbReference type="EMBL" id="CAMXCT030000244">
    <property type="protein sequence ID" value="CAL4763422.1"/>
    <property type="molecule type" value="Genomic_DNA"/>
</dbReference>
<feature type="compositionally biased region" description="Pro residues" evidence="2">
    <location>
        <begin position="544"/>
        <end position="555"/>
    </location>
</feature>
<evidence type="ECO:0000256" key="2">
    <source>
        <dbReference type="SAM" id="MobiDB-lite"/>
    </source>
</evidence>
<evidence type="ECO:0000313" key="3">
    <source>
        <dbReference type="EMBL" id="CAI3976110.1"/>
    </source>
</evidence>
<feature type="coiled-coil region" evidence="1">
    <location>
        <begin position="138"/>
        <end position="169"/>
    </location>
</feature>
<dbReference type="PANTHER" id="PTHR48462">
    <property type="entry name" value="PROTEIN, PUTATIVE-RELATED"/>
    <property type="match status" value="1"/>
</dbReference>
<keyword evidence="4" id="KW-0548">Nucleotidyltransferase</keyword>
<feature type="compositionally biased region" description="Basic residues" evidence="2">
    <location>
        <begin position="52"/>
        <end position="69"/>
    </location>
</feature>
<keyword evidence="4" id="KW-0695">RNA-directed DNA polymerase</keyword>
<dbReference type="Proteomes" id="UP001152797">
    <property type="component" value="Unassembled WGS sequence"/>
</dbReference>
<evidence type="ECO:0000313" key="4">
    <source>
        <dbReference type="EMBL" id="CAL4763422.1"/>
    </source>
</evidence>
<feature type="region of interest" description="Disordered" evidence="2">
    <location>
        <begin position="523"/>
        <end position="562"/>
    </location>
</feature>
<dbReference type="EMBL" id="CAMXCT020000244">
    <property type="protein sequence ID" value="CAL1129485.1"/>
    <property type="molecule type" value="Genomic_DNA"/>
</dbReference>
<organism evidence="3">
    <name type="scientific">Cladocopium goreaui</name>
    <dbReference type="NCBI Taxonomy" id="2562237"/>
    <lineage>
        <taxon>Eukaryota</taxon>
        <taxon>Sar</taxon>
        <taxon>Alveolata</taxon>
        <taxon>Dinophyceae</taxon>
        <taxon>Suessiales</taxon>
        <taxon>Symbiodiniaceae</taxon>
        <taxon>Cladocopium</taxon>
    </lineage>
</organism>
<evidence type="ECO:0000313" key="5">
    <source>
        <dbReference type="Proteomes" id="UP001152797"/>
    </source>
</evidence>
<comment type="caution">
    <text evidence="3">The sequence shown here is derived from an EMBL/GenBank/DDBJ whole genome shotgun (WGS) entry which is preliminary data.</text>
</comment>
<keyword evidence="1" id="KW-0175">Coiled coil</keyword>
<keyword evidence="4" id="KW-0808">Transferase</keyword>
<dbReference type="AlphaFoldDB" id="A0A9P1BNF8"/>
<feature type="compositionally biased region" description="Basic and acidic residues" evidence="2">
    <location>
        <begin position="70"/>
        <end position="86"/>
    </location>
</feature>
<evidence type="ECO:0000256" key="1">
    <source>
        <dbReference type="SAM" id="Coils"/>
    </source>
</evidence>
<feature type="region of interest" description="Disordered" evidence="2">
    <location>
        <begin position="1"/>
        <end position="93"/>
    </location>
</feature>